<comment type="caution">
    <text evidence="3">The sequence shown here is derived from an EMBL/GenBank/DDBJ whole genome shotgun (WGS) entry which is preliminary data.</text>
</comment>
<accession>A0A8X7S6C9</accession>
<dbReference type="Proteomes" id="UP000886595">
    <property type="component" value="Unassembled WGS sequence"/>
</dbReference>
<evidence type="ECO:0000313" key="3">
    <source>
        <dbReference type="EMBL" id="KAG2301868.1"/>
    </source>
</evidence>
<evidence type="ECO:0000256" key="1">
    <source>
        <dbReference type="SAM" id="MobiDB-lite"/>
    </source>
</evidence>
<organism evidence="3 4">
    <name type="scientific">Brassica carinata</name>
    <name type="common">Ethiopian mustard</name>
    <name type="synonym">Abyssinian cabbage</name>
    <dbReference type="NCBI Taxonomy" id="52824"/>
    <lineage>
        <taxon>Eukaryota</taxon>
        <taxon>Viridiplantae</taxon>
        <taxon>Streptophyta</taxon>
        <taxon>Embryophyta</taxon>
        <taxon>Tracheophyta</taxon>
        <taxon>Spermatophyta</taxon>
        <taxon>Magnoliopsida</taxon>
        <taxon>eudicotyledons</taxon>
        <taxon>Gunneridae</taxon>
        <taxon>Pentapetalae</taxon>
        <taxon>rosids</taxon>
        <taxon>malvids</taxon>
        <taxon>Brassicales</taxon>
        <taxon>Brassicaceae</taxon>
        <taxon>Brassiceae</taxon>
        <taxon>Brassica</taxon>
    </lineage>
</organism>
<keyword evidence="2" id="KW-0732">Signal</keyword>
<dbReference type="AlphaFoldDB" id="A0A8X7S6C9"/>
<reference evidence="3 4" key="1">
    <citation type="submission" date="2020-02" db="EMBL/GenBank/DDBJ databases">
        <authorList>
            <person name="Ma Q."/>
            <person name="Huang Y."/>
            <person name="Song X."/>
            <person name="Pei D."/>
        </authorList>
    </citation>
    <scope>NUCLEOTIDE SEQUENCE [LARGE SCALE GENOMIC DNA]</scope>
    <source>
        <strain evidence="3">Sxm20200214</strain>
        <tissue evidence="3">Leaf</tissue>
    </source>
</reference>
<name>A0A8X7S6C9_BRACI</name>
<protein>
    <submittedName>
        <fullName evidence="3">Uncharacterized protein</fullName>
    </submittedName>
</protein>
<feature type="chain" id="PRO_5036469903" evidence="2">
    <location>
        <begin position="28"/>
        <end position="117"/>
    </location>
</feature>
<dbReference type="Pfam" id="PF07265">
    <property type="entry name" value="TAP35_44"/>
    <property type="match status" value="1"/>
</dbReference>
<dbReference type="OrthoDB" id="1086436at2759"/>
<gene>
    <name evidence="3" type="ORF">Bca52824_030519</name>
</gene>
<keyword evidence="4" id="KW-1185">Reference proteome</keyword>
<evidence type="ECO:0000313" key="4">
    <source>
        <dbReference type="Proteomes" id="UP000886595"/>
    </source>
</evidence>
<proteinExistence type="predicted"/>
<sequence>MSKVSMASSLSLLLAVVFFLSSQPAFSLRAPKPQSEPTSPQIIMDDLSSSMGKIDHAKSMIAGFFSHKFPLKGWPFPKYPPFKMVNPNIPTNPSGAQREPEKLPFSPRKGKKDGGNA</sequence>
<dbReference type="InterPro" id="IPR009891">
    <property type="entry name" value="TAP35_44"/>
</dbReference>
<feature type="region of interest" description="Disordered" evidence="1">
    <location>
        <begin position="86"/>
        <end position="117"/>
    </location>
</feature>
<dbReference type="EMBL" id="JAAMPC010000007">
    <property type="protein sequence ID" value="KAG2301868.1"/>
    <property type="molecule type" value="Genomic_DNA"/>
</dbReference>
<feature type="signal peptide" evidence="2">
    <location>
        <begin position="1"/>
        <end position="27"/>
    </location>
</feature>
<evidence type="ECO:0000256" key="2">
    <source>
        <dbReference type="SAM" id="SignalP"/>
    </source>
</evidence>